<gene>
    <name evidence="4" type="ORF">ACFP1C_11370</name>
</gene>
<organism evidence="4 5">
    <name type="scientific">Levilactobacillus fujinensis</name>
    <dbReference type="NCBI Taxonomy" id="2486024"/>
    <lineage>
        <taxon>Bacteria</taxon>
        <taxon>Bacillati</taxon>
        <taxon>Bacillota</taxon>
        <taxon>Bacilli</taxon>
        <taxon>Lactobacillales</taxon>
        <taxon>Lactobacillaceae</taxon>
        <taxon>Levilactobacillus</taxon>
    </lineage>
</organism>
<dbReference type="Gene3D" id="3.40.50.2000">
    <property type="entry name" value="Glycogen Phosphorylase B"/>
    <property type="match status" value="3"/>
</dbReference>
<dbReference type="EMBL" id="JBHSSI010000069">
    <property type="protein sequence ID" value="MFC6261545.1"/>
    <property type="molecule type" value="Genomic_DNA"/>
</dbReference>
<evidence type="ECO:0000313" key="5">
    <source>
        <dbReference type="Proteomes" id="UP001596283"/>
    </source>
</evidence>
<evidence type="ECO:0000256" key="2">
    <source>
        <dbReference type="ARBA" id="ARBA00022679"/>
    </source>
</evidence>
<dbReference type="EC" id="2.4.-.-" evidence="4"/>
<comment type="caution">
    <text evidence="4">The sequence shown here is derived from an EMBL/GenBank/DDBJ whole genome shotgun (WGS) entry which is preliminary data.</text>
</comment>
<evidence type="ECO:0000259" key="3">
    <source>
        <dbReference type="Pfam" id="PF00534"/>
    </source>
</evidence>
<dbReference type="GO" id="GO:0016757">
    <property type="term" value="F:glycosyltransferase activity"/>
    <property type="evidence" value="ECO:0007669"/>
    <property type="project" value="UniProtKB-KW"/>
</dbReference>
<evidence type="ECO:0000256" key="1">
    <source>
        <dbReference type="ARBA" id="ARBA00022676"/>
    </source>
</evidence>
<dbReference type="RefSeq" id="WP_125688958.1">
    <property type="nucleotide sequence ID" value="NZ_RHNX01000045.1"/>
</dbReference>
<feature type="domain" description="Glycosyl transferase family 1" evidence="3">
    <location>
        <begin position="324"/>
        <end position="478"/>
    </location>
</feature>
<dbReference type="Proteomes" id="UP001596283">
    <property type="component" value="Unassembled WGS sequence"/>
</dbReference>
<protein>
    <submittedName>
        <fullName evidence="4">Glycosyltransferase</fullName>
        <ecNumber evidence="4">2.4.-.-</ecNumber>
    </submittedName>
</protein>
<reference evidence="5" key="1">
    <citation type="journal article" date="2019" name="Int. J. Syst. Evol. Microbiol.">
        <title>The Global Catalogue of Microorganisms (GCM) 10K type strain sequencing project: providing services to taxonomists for standard genome sequencing and annotation.</title>
        <authorList>
            <consortium name="The Broad Institute Genomics Platform"/>
            <consortium name="The Broad Institute Genome Sequencing Center for Infectious Disease"/>
            <person name="Wu L."/>
            <person name="Ma J."/>
        </authorList>
    </citation>
    <scope>NUCLEOTIDE SEQUENCE [LARGE SCALE GENOMIC DNA]</scope>
    <source>
        <strain evidence="5">CCM 8908</strain>
    </source>
</reference>
<sequence length="502" mass="58359">MNYFVDIDLGGAITGIEKAEFNRLHLFQQAGLPARIIYLTYKTRLHEFAKKFGVQGVSFSMYDYFQRAEAYADFGHFDWRRYWTETCHYQLQFIEGVADIRITNENGLFIMYASFYDQDYSRLNYVNYFDKTHVKIRRDLYDSRGFLSCTCLLAENDLINTELYYDQEGKVRIVKQYLIASGKAFLREITLKDFHHHDYYFGNEDEFRTFFFNSLYQAGDTFFADRNSKMGVAFSHTKPEVRVVAVFHSTHVRADENPLTGSLKSGGYGYTLDHAAKISRIVVSTEQQRLDLEQRLPDLPPVVSIPVGFAVPQPVDDVDFTQRNPHRIICVARYSPEKQLLHQLRAVERLIPEFPDIELHLLGYGGRVRVQLQQYIDAHQLKEHVFLRGFQKDLTADYRQGALALMTSKEEGFSLATLESLSYSVPVISYDINYGPREMIVNGQNGFLIPADDQEALYQAMRLYLGDRNLQLQMMRNCRALLKCYSPVQVMQKWQSLVKNLK</sequence>
<dbReference type="PANTHER" id="PTHR12526:SF629">
    <property type="entry name" value="TEICHURONIC ACID BIOSYNTHESIS GLYCOSYLTRANSFERASE TUAH-RELATED"/>
    <property type="match status" value="1"/>
</dbReference>
<dbReference type="SUPFAM" id="SSF53756">
    <property type="entry name" value="UDP-Glycosyltransferase/glycogen phosphorylase"/>
    <property type="match status" value="1"/>
</dbReference>
<dbReference type="Pfam" id="PF00534">
    <property type="entry name" value="Glycos_transf_1"/>
    <property type="match status" value="1"/>
</dbReference>
<proteinExistence type="predicted"/>
<dbReference type="PANTHER" id="PTHR12526">
    <property type="entry name" value="GLYCOSYLTRANSFERASE"/>
    <property type="match status" value="1"/>
</dbReference>
<name>A0ABW1TIL5_9LACO</name>
<accession>A0ABW1TIL5</accession>
<dbReference type="InterPro" id="IPR001296">
    <property type="entry name" value="Glyco_trans_1"/>
</dbReference>
<keyword evidence="1 4" id="KW-0328">Glycosyltransferase</keyword>
<keyword evidence="5" id="KW-1185">Reference proteome</keyword>
<keyword evidence="2 4" id="KW-0808">Transferase</keyword>
<evidence type="ECO:0000313" key="4">
    <source>
        <dbReference type="EMBL" id="MFC6261545.1"/>
    </source>
</evidence>